<gene>
    <name evidence="2" type="ORF">FOL46_008690</name>
</gene>
<comment type="caution">
    <text evidence="2">The sequence shown here is derived from an EMBL/GenBank/DDBJ whole genome shotgun (WGS) entry which is preliminary data.</text>
</comment>
<dbReference type="EMBL" id="JABANN010000710">
    <property type="protein sequence ID" value="KAF4654552.1"/>
    <property type="molecule type" value="Genomic_DNA"/>
</dbReference>
<sequence>MRFKRVTIGWSISLPVRLIDGEGMPTKHADHKEGPGARVALEWAPIGNDTCVLPGLAASSVAPYCRLPLSQTYCSLPRPREYQPRKVRFNSSVNEDWEDHHREVASLKVVNITTNSSAITVEVVGPPRRLWDDPGRQLVCHDELILLLRGPTAQAAVTSTGSLSSDGRFCSYSLSLRALVTGRYFIGVYVGYLYGFNRLYPRAMEVPATFNTDCWLHFHSNEELQDVWPMNRKTMGDVLLSPGLIRADLGDDLGTPLFDCEADINGIWVHRHLWPSLRKYCENSDQGGSEDLDPRYNYVFLCRRGYRRLDHRRVLARHGISMALVGDSTMEDYLDHLLEDPNSDHRPKACGHNLQTLFYVDPDSGNGGECDMTQRSSKWTIVYRRYYGSYQHHEGMVGVCRRISYPSSFIEEVIMDLRLSTPNVIFFGENFHTSSKVSPRVYSELVRHALVMLLTNFPDTFVLVKPTSPYHFLNRNGALPDRPMFMVSYSYHQMLQYNEALGRVVAELQDNFPKHRLKLLPLQWDVLLPIPEVSRDGLHWHRSFYPCGVRPVDGKSFSFAQDPHLGNASCDREQCVDFLEGYTNAASHAGRPSTGVHLRNLVPDAGVETMMQIMLNEIDRFFSNDVVNPVLSSEVVSGGSDAVVSAGFLLRCHLLRLLKEPGPEQMGGLLGSAVEGLGGLEGVAAGPGLEAATLAAFAQLNNPTQGQSPLPAEMLDESLEVPLPKKRGRPKGAKKGTGRGRERKGVGAGKKACSECGTINPCRQMQCTECGHEMTPKGTTKRRRESSVPAVIGDLSVSPLAVVPPIGEPGGALVVKGKESAPPGYRPCDACNSLQPSARKVCANCGAPIIPKSMTSRYWTALRSARPKLPEPFVHPPDLFPSWRTSGTSGTSGFEDITAEDIASAATKAVCSDEPLEVVFERVSDPSAPNTAAVRPGEGVWVDGQGWIINAGRSQELMSLSPSYGTRPMVVALASRTESTIELWPLEKDRVQKVRRLIVGGEVADFHWVEFSATSARVGILCVLFCAGYAALYDVPNSILHPSSLEKAAMLKLRAHTEIKPSKKCLGIHAMRNRDKIWILAGLESGSAAIFRVDEEAEGSDDGKVLRKPLSILSCSGSGEVSPLLAVQWAPVEPESDEAPEIFAVATQNGSVWVMSTSCPYPLATAASPAKFWVTDLCWSRMAPDHVFLACQLALAIDVTCPPSGSWDVRRCDLAGTNRSLLQCKFMRPEVRQGYNSQACSALQTSSYAPWTFTGWTDGFLMGINTSDDLVRWTQYLIARYSYTAVDASKTLRSHMSTMTGAHPFAEVQHHRQAFFSGGNVRIHCELHRPITRPVRRRKASILSGGGTVKPMPGDPIAAVCVRAGHSEPTDHVVATALTGGLVVIQIGLLVDMCCTQFSVPNLGAYPLAEPPSPYIPPSVRVPTMMSAQGKVVLGVVSVGTCNSPYCGRGCWFANSSRGCREGPDCKRCHNMDCALPADEERKANRKAKSRQRPSKKKRAKLALAYARATEKGERPVKPPMNRQYLAAMKRLETLRRSEIATPCALQSPTGSPQDYGAVYRDLLSECLLSEPPSSPSVFGTARYPSCSPNKGYLSPASSDASSFDGSTYSSCTTVDHIGREVSLDGLLGSPPSPVIPRSAASPVYPLPPAACVSIVNGANDMSVPLLGSFGYLSEDELELELLLQETLSAACQQV</sequence>
<name>A0A7J6L5U3_PEROL</name>
<feature type="region of interest" description="Disordered" evidence="1">
    <location>
        <begin position="720"/>
        <end position="747"/>
    </location>
</feature>
<dbReference type="InterPro" id="IPR015943">
    <property type="entry name" value="WD40/YVTN_repeat-like_dom_sf"/>
</dbReference>
<evidence type="ECO:0000256" key="1">
    <source>
        <dbReference type="SAM" id="MobiDB-lite"/>
    </source>
</evidence>
<dbReference type="Gene3D" id="2.130.10.10">
    <property type="entry name" value="YVTN repeat-like/Quinoprotein amine dehydrogenase"/>
    <property type="match status" value="1"/>
</dbReference>
<evidence type="ECO:0000313" key="3">
    <source>
        <dbReference type="Proteomes" id="UP000572268"/>
    </source>
</evidence>
<feature type="compositionally biased region" description="Basic residues" evidence="1">
    <location>
        <begin position="724"/>
        <end position="738"/>
    </location>
</feature>
<organism evidence="2 3">
    <name type="scientific">Perkinsus olseni</name>
    <name type="common">Perkinsus atlanticus</name>
    <dbReference type="NCBI Taxonomy" id="32597"/>
    <lineage>
        <taxon>Eukaryota</taxon>
        <taxon>Sar</taxon>
        <taxon>Alveolata</taxon>
        <taxon>Perkinsozoa</taxon>
        <taxon>Perkinsea</taxon>
        <taxon>Perkinsida</taxon>
        <taxon>Perkinsidae</taxon>
        <taxon>Perkinsus</taxon>
    </lineage>
</organism>
<dbReference type="SUPFAM" id="SSF50978">
    <property type="entry name" value="WD40 repeat-like"/>
    <property type="match status" value="1"/>
</dbReference>
<protein>
    <submittedName>
        <fullName evidence="2">Uncharacterized protein</fullName>
    </submittedName>
</protein>
<reference evidence="2 3" key="1">
    <citation type="submission" date="2020-04" db="EMBL/GenBank/DDBJ databases">
        <title>Perkinsus olseni comparative genomics.</title>
        <authorList>
            <person name="Bogema D.R."/>
        </authorList>
    </citation>
    <scope>NUCLEOTIDE SEQUENCE [LARGE SCALE GENOMIC DNA]</scope>
    <source>
        <strain evidence="2">ATCC PRA-31</strain>
    </source>
</reference>
<proteinExistence type="predicted"/>
<dbReference type="InterPro" id="IPR036322">
    <property type="entry name" value="WD40_repeat_dom_sf"/>
</dbReference>
<accession>A0A7J6L5U3</accession>
<evidence type="ECO:0000313" key="2">
    <source>
        <dbReference type="EMBL" id="KAF4654552.1"/>
    </source>
</evidence>
<dbReference type="Proteomes" id="UP000572268">
    <property type="component" value="Unassembled WGS sequence"/>
</dbReference>